<dbReference type="RefSeq" id="WP_109738682.1">
    <property type="nucleotide sequence ID" value="NZ_PPEG02000006.1"/>
</dbReference>
<dbReference type="SUPFAM" id="SSF56496">
    <property type="entry name" value="Fibrinogen C-terminal domain-like"/>
    <property type="match status" value="1"/>
</dbReference>
<organism evidence="2 3">
    <name type="scientific">Chryseobacterium viscerum</name>
    <dbReference type="NCBI Taxonomy" id="1037377"/>
    <lineage>
        <taxon>Bacteria</taxon>
        <taxon>Pseudomonadati</taxon>
        <taxon>Bacteroidota</taxon>
        <taxon>Flavobacteriia</taxon>
        <taxon>Flavobacteriales</taxon>
        <taxon>Weeksellaceae</taxon>
        <taxon>Chryseobacterium group</taxon>
        <taxon>Chryseobacterium</taxon>
    </lineage>
</organism>
<comment type="caution">
    <text evidence="2">The sequence shown here is derived from an EMBL/GenBank/DDBJ whole genome shotgun (WGS) entry which is preliminary data.</text>
</comment>
<dbReference type="Proteomes" id="UP000236413">
    <property type="component" value="Unassembled WGS sequence"/>
</dbReference>
<sequence length="612" mass="66035">MKKHRKLYSLLIFLISLRLLSQVGINTVTPNPKAALHVMSKNNNTGILFPLLTTAQRDAIGAAATEDGLIIYNTDQKCYNYYNAGNTAWISLCGNGQKAAYTTDCNSVKVYGSYTQGTPLNNNNYVSVSVTVTIGGTYNILAKTPNGYYFEKSGVFPGAGTYVINLNGVGTPVTGPQTDTLSFSYEGITDTTCTSKTVNVLSSQVSYGINCSGSSVSGIYNSPVQLDYNTNTVSIPLSNVNTAGTVNITTSTNNGVSFTTTENITVANTSFTLHGVGIPAGAGTYSYSFTTNGANPQVCTFNVTFGTTVGTFANPANRCLEIFSAGKTTDGYYWVKDASSNPYKTYCDMSNGGWTLIKSLSERQILVVEQTQNESWATQAARNAVTTETGIFNEYAFSLPAAAVSNIGNSTSTSKEYRFSIKEKGQIGTTVSDIESSTVAPINDNWVKNNYLNAIVTDGNLATGNYTTYGNTTKGKIFGFDFGKPVTGVTLYKLNGVDFQLNIPGLYSQASFFTGIFGGNGYASNNTPANNLTYTYPGGQTYTFNKYYLNDLFGLYMNNESQLNHHIGTCSNSTDDYGGASFCNNGWANWRPHNLNLKSGNYEGRIIQYWIK</sequence>
<protein>
    <recommendedName>
        <fullName evidence="4">Fibrinogen C-terminal domain-containing protein</fullName>
    </recommendedName>
</protein>
<accession>A0A316WNS2</accession>
<evidence type="ECO:0000313" key="3">
    <source>
        <dbReference type="Proteomes" id="UP000236413"/>
    </source>
</evidence>
<keyword evidence="1" id="KW-0732">Signal</keyword>
<evidence type="ECO:0000313" key="2">
    <source>
        <dbReference type="EMBL" id="PWN60210.1"/>
    </source>
</evidence>
<dbReference type="InterPro" id="IPR036056">
    <property type="entry name" value="Fibrinogen-like_C"/>
</dbReference>
<dbReference type="EMBL" id="PPEG02000006">
    <property type="protein sequence ID" value="PWN60210.1"/>
    <property type="molecule type" value="Genomic_DNA"/>
</dbReference>
<evidence type="ECO:0000256" key="1">
    <source>
        <dbReference type="SAM" id="SignalP"/>
    </source>
</evidence>
<gene>
    <name evidence="2" type="ORF">C1634_014655</name>
</gene>
<evidence type="ECO:0008006" key="4">
    <source>
        <dbReference type="Google" id="ProtNLM"/>
    </source>
</evidence>
<dbReference type="Gene3D" id="2.60.120.1000">
    <property type="match status" value="1"/>
</dbReference>
<proteinExistence type="predicted"/>
<dbReference type="NCBIfam" id="NF040941">
    <property type="entry name" value="GGGWT_bact"/>
    <property type="match status" value="1"/>
</dbReference>
<feature type="chain" id="PRO_5016343757" description="Fibrinogen C-terminal domain-containing protein" evidence="1">
    <location>
        <begin position="22"/>
        <end position="612"/>
    </location>
</feature>
<feature type="signal peptide" evidence="1">
    <location>
        <begin position="1"/>
        <end position="21"/>
    </location>
</feature>
<dbReference type="AlphaFoldDB" id="A0A316WNS2"/>
<name>A0A316WNS2_9FLAO</name>
<reference evidence="2 3" key="1">
    <citation type="submission" date="2018-04" db="EMBL/GenBank/DDBJ databases">
        <title>Chryseobacterium oncorhynchi 701B-08T from rainbow trout, and Chryseobacterium viscerum 687B-08T from diseased fish.</title>
        <authorList>
            <person name="Jeong J.-J."/>
            <person name="Lee Y.J."/>
            <person name="Pathiraja D."/>
            <person name="Park B."/>
            <person name="Choi I.-G."/>
            <person name="Kim K.D."/>
        </authorList>
    </citation>
    <scope>NUCLEOTIDE SEQUENCE [LARGE SCALE GENOMIC DNA]</scope>
    <source>
        <strain evidence="2 3">687B-08</strain>
    </source>
</reference>